<keyword evidence="1" id="KW-0732">Signal</keyword>
<dbReference type="PROSITE" id="PS51257">
    <property type="entry name" value="PROKAR_LIPOPROTEIN"/>
    <property type="match status" value="1"/>
</dbReference>
<reference evidence="2 3" key="1">
    <citation type="submission" date="2016-10" db="EMBL/GenBank/DDBJ databases">
        <authorList>
            <person name="de Groot N.N."/>
        </authorList>
    </citation>
    <scope>NUCLEOTIDE SEQUENCE [LARGE SCALE GENOMIC DNA]</scope>
    <source>
        <strain evidence="2 3">CGMCC 1.6502</strain>
    </source>
</reference>
<keyword evidence="2" id="KW-0449">Lipoprotein</keyword>
<keyword evidence="3" id="KW-1185">Reference proteome</keyword>
<evidence type="ECO:0000313" key="3">
    <source>
        <dbReference type="Proteomes" id="UP000198694"/>
    </source>
</evidence>
<dbReference type="InterPro" id="IPR019076">
    <property type="entry name" value="Spore_lipoprot_YhcN/YlaJ-like"/>
</dbReference>
<proteinExistence type="predicted"/>
<dbReference type="Proteomes" id="UP000198694">
    <property type="component" value="Unassembled WGS sequence"/>
</dbReference>
<evidence type="ECO:0000256" key="1">
    <source>
        <dbReference type="SAM" id="SignalP"/>
    </source>
</evidence>
<dbReference type="OrthoDB" id="2938922at2"/>
<gene>
    <name evidence="2" type="ORF">SAMN05216243_0715</name>
</gene>
<dbReference type="STRING" id="407036.SAMN05216243_0715"/>
<dbReference type="RefSeq" id="WP_093211124.1">
    <property type="nucleotide sequence ID" value="NZ_FNFL01000001.1"/>
</dbReference>
<dbReference type="AlphaFoldDB" id="A0A1G8WD80"/>
<accession>A0A1G8WD80</accession>
<sequence>MKHLFTFPPLLFFCLTFSILSACTGDEDGRSAKQDENYDLTQVSHHSEISQEPANAAKRKALKNEAVIGSRGVNTDKNLLIGIEVRQLDRIRLKKLEKQITTDLEKQYPDKNVQVSTDKKIYLELDKLESRLQKKDISKKELDKKYNQIKKLINDQA</sequence>
<feature type="signal peptide" evidence="1">
    <location>
        <begin position="1"/>
        <end position="22"/>
    </location>
</feature>
<feature type="chain" id="PRO_5039647123" evidence="1">
    <location>
        <begin position="23"/>
        <end position="157"/>
    </location>
</feature>
<evidence type="ECO:0000313" key="2">
    <source>
        <dbReference type="EMBL" id="SDJ76173.1"/>
    </source>
</evidence>
<name>A0A1G8WD80_9BACI</name>
<dbReference type="EMBL" id="FNFL01000001">
    <property type="protein sequence ID" value="SDJ76173.1"/>
    <property type="molecule type" value="Genomic_DNA"/>
</dbReference>
<protein>
    <submittedName>
        <fullName evidence="2">Sporulation lipoprotein YhcN/YlaJ (Spore_YhcN_YlaJ)</fullName>
    </submittedName>
</protein>
<organism evidence="2 3">
    <name type="scientific">Sediminibacillus albus</name>
    <dbReference type="NCBI Taxonomy" id="407036"/>
    <lineage>
        <taxon>Bacteria</taxon>
        <taxon>Bacillati</taxon>
        <taxon>Bacillota</taxon>
        <taxon>Bacilli</taxon>
        <taxon>Bacillales</taxon>
        <taxon>Bacillaceae</taxon>
        <taxon>Sediminibacillus</taxon>
    </lineage>
</organism>
<dbReference type="Pfam" id="PF09580">
    <property type="entry name" value="Spore_YhcN_YlaJ"/>
    <property type="match status" value="1"/>
</dbReference>